<dbReference type="OrthoDB" id="1727818at2759"/>
<gene>
    <name evidence="1" type="ORF">CTI12_AA227920</name>
</gene>
<keyword evidence="2" id="KW-1185">Reference proteome</keyword>
<protein>
    <recommendedName>
        <fullName evidence="3">RNA-directed DNA polymerase, eukaryota, Reverse transcriptase zinc-binding domain protein</fullName>
    </recommendedName>
</protein>
<sequence>MGPVNLFTVRDLFNHRGGIVDDKVSRKLWNAVLRITGYLIRKRRNDRVFRGTIVNIMRLFQDIQLKSFEWINRRAKNIRFEWEKWIVRPQSCGTVQGGAGED</sequence>
<accession>A0A2U1NUB5</accession>
<evidence type="ECO:0000313" key="2">
    <source>
        <dbReference type="Proteomes" id="UP000245207"/>
    </source>
</evidence>
<dbReference type="AlphaFoldDB" id="A0A2U1NUB5"/>
<comment type="caution">
    <text evidence="1">The sequence shown here is derived from an EMBL/GenBank/DDBJ whole genome shotgun (WGS) entry which is preliminary data.</text>
</comment>
<evidence type="ECO:0000313" key="1">
    <source>
        <dbReference type="EMBL" id="PWA77123.1"/>
    </source>
</evidence>
<dbReference type="EMBL" id="PKPP01002173">
    <property type="protein sequence ID" value="PWA77123.1"/>
    <property type="molecule type" value="Genomic_DNA"/>
</dbReference>
<reference evidence="1 2" key="1">
    <citation type="journal article" date="2018" name="Mol. Plant">
        <title>The genome of Artemisia annua provides insight into the evolution of Asteraceae family and artemisinin biosynthesis.</title>
        <authorList>
            <person name="Shen Q."/>
            <person name="Zhang L."/>
            <person name="Liao Z."/>
            <person name="Wang S."/>
            <person name="Yan T."/>
            <person name="Shi P."/>
            <person name="Liu M."/>
            <person name="Fu X."/>
            <person name="Pan Q."/>
            <person name="Wang Y."/>
            <person name="Lv Z."/>
            <person name="Lu X."/>
            <person name="Zhang F."/>
            <person name="Jiang W."/>
            <person name="Ma Y."/>
            <person name="Chen M."/>
            <person name="Hao X."/>
            <person name="Li L."/>
            <person name="Tang Y."/>
            <person name="Lv G."/>
            <person name="Zhou Y."/>
            <person name="Sun X."/>
            <person name="Brodelius P.E."/>
            <person name="Rose J.K.C."/>
            <person name="Tang K."/>
        </authorList>
    </citation>
    <scope>NUCLEOTIDE SEQUENCE [LARGE SCALE GENOMIC DNA]</scope>
    <source>
        <strain evidence="2">cv. Huhao1</strain>
        <tissue evidence="1">Leaf</tissue>
    </source>
</reference>
<dbReference type="Proteomes" id="UP000245207">
    <property type="component" value="Unassembled WGS sequence"/>
</dbReference>
<organism evidence="1 2">
    <name type="scientific">Artemisia annua</name>
    <name type="common">Sweet wormwood</name>
    <dbReference type="NCBI Taxonomy" id="35608"/>
    <lineage>
        <taxon>Eukaryota</taxon>
        <taxon>Viridiplantae</taxon>
        <taxon>Streptophyta</taxon>
        <taxon>Embryophyta</taxon>
        <taxon>Tracheophyta</taxon>
        <taxon>Spermatophyta</taxon>
        <taxon>Magnoliopsida</taxon>
        <taxon>eudicotyledons</taxon>
        <taxon>Gunneridae</taxon>
        <taxon>Pentapetalae</taxon>
        <taxon>asterids</taxon>
        <taxon>campanulids</taxon>
        <taxon>Asterales</taxon>
        <taxon>Asteraceae</taxon>
        <taxon>Asteroideae</taxon>
        <taxon>Anthemideae</taxon>
        <taxon>Artemisiinae</taxon>
        <taxon>Artemisia</taxon>
    </lineage>
</organism>
<proteinExistence type="predicted"/>
<name>A0A2U1NUB5_ARTAN</name>
<evidence type="ECO:0008006" key="3">
    <source>
        <dbReference type="Google" id="ProtNLM"/>
    </source>
</evidence>